<dbReference type="AlphaFoldDB" id="A0AA41BVT5"/>
<name>A0AA41BVT5_9GAMM</name>
<organism evidence="6 7">
    <name type="scientific">Rouxiella silvae</name>
    <dbReference type="NCBI Taxonomy" id="1646373"/>
    <lineage>
        <taxon>Bacteria</taxon>
        <taxon>Pseudomonadati</taxon>
        <taxon>Pseudomonadota</taxon>
        <taxon>Gammaproteobacteria</taxon>
        <taxon>Enterobacterales</taxon>
        <taxon>Yersiniaceae</taxon>
        <taxon>Rouxiella</taxon>
    </lineage>
</organism>
<accession>A0AA41BVT5</accession>
<keyword evidence="3" id="KW-0804">Transcription</keyword>
<evidence type="ECO:0000256" key="1">
    <source>
        <dbReference type="ARBA" id="ARBA00023015"/>
    </source>
</evidence>
<dbReference type="Gene3D" id="1.10.357.10">
    <property type="entry name" value="Tetracycline Repressor, domain 2"/>
    <property type="match status" value="1"/>
</dbReference>
<feature type="DNA-binding region" description="H-T-H motif" evidence="4">
    <location>
        <begin position="37"/>
        <end position="56"/>
    </location>
</feature>
<proteinExistence type="predicted"/>
<evidence type="ECO:0000313" key="7">
    <source>
        <dbReference type="Proteomes" id="UP000705283"/>
    </source>
</evidence>
<dbReference type="Pfam" id="PF00440">
    <property type="entry name" value="TetR_N"/>
    <property type="match status" value="1"/>
</dbReference>
<evidence type="ECO:0000313" key="6">
    <source>
        <dbReference type="EMBL" id="MBF6636570.1"/>
    </source>
</evidence>
<dbReference type="RefSeq" id="WP_194977806.1">
    <property type="nucleotide sequence ID" value="NZ_JADMKS010000003.1"/>
</dbReference>
<comment type="caution">
    <text evidence="6">The sequence shown here is derived from an EMBL/GenBank/DDBJ whole genome shotgun (WGS) entry which is preliminary data.</text>
</comment>
<dbReference type="PRINTS" id="PR00455">
    <property type="entry name" value="HTHTETR"/>
</dbReference>
<reference evidence="6" key="2">
    <citation type="submission" date="2022-09" db="EMBL/GenBank/DDBJ databases">
        <title>Rouxiella aceris sp. nov., isolated from tree sap and emended description of the genus Rhouxiella.</title>
        <authorList>
            <person name="Kim I.S."/>
        </authorList>
    </citation>
    <scope>NUCLEOTIDE SEQUENCE</scope>
    <source>
        <strain evidence="6">SAP-2</strain>
    </source>
</reference>
<gene>
    <name evidence="6" type="ORF">ITX54_07875</name>
</gene>
<dbReference type="InterPro" id="IPR009057">
    <property type="entry name" value="Homeodomain-like_sf"/>
</dbReference>
<sequence length="203" mass="22734">MNVQSPTVAPKSPIAAKDRILHTAHTLFYRDGIRATGIDLIIKQAGVTKVTFYRHYSSKDALILAILHYRHQRWMAWFSQALGRYSAELPLPAALASTLLEWFTGEDFRGCAFINSTLEYAVPLPEVRELSVTHKRDMAKAVEGYLAESDGMSDQAECVALLIDGAIVKAQMENQAQPAVRFMQHMLEILIRQWSTKAGADNE</sequence>
<evidence type="ECO:0000256" key="3">
    <source>
        <dbReference type="ARBA" id="ARBA00023163"/>
    </source>
</evidence>
<dbReference type="GO" id="GO:0003677">
    <property type="term" value="F:DNA binding"/>
    <property type="evidence" value="ECO:0007669"/>
    <property type="project" value="UniProtKB-UniRule"/>
</dbReference>
<dbReference type="InterPro" id="IPR001647">
    <property type="entry name" value="HTH_TetR"/>
</dbReference>
<evidence type="ECO:0000256" key="2">
    <source>
        <dbReference type="ARBA" id="ARBA00023125"/>
    </source>
</evidence>
<keyword evidence="1" id="KW-0805">Transcription regulation</keyword>
<protein>
    <submittedName>
        <fullName evidence="6">TetR/AcrR family transcriptional regulator</fullName>
    </submittedName>
</protein>
<evidence type="ECO:0000259" key="5">
    <source>
        <dbReference type="PROSITE" id="PS50977"/>
    </source>
</evidence>
<dbReference type="PANTHER" id="PTHR47506:SF1">
    <property type="entry name" value="HTH-TYPE TRANSCRIPTIONAL REGULATOR YJDC"/>
    <property type="match status" value="1"/>
</dbReference>
<feature type="domain" description="HTH tetR-type" evidence="5">
    <location>
        <begin position="14"/>
        <end position="74"/>
    </location>
</feature>
<evidence type="ECO:0000256" key="4">
    <source>
        <dbReference type="PROSITE-ProRule" id="PRU00335"/>
    </source>
</evidence>
<dbReference type="PANTHER" id="PTHR47506">
    <property type="entry name" value="TRANSCRIPTIONAL REGULATORY PROTEIN"/>
    <property type="match status" value="1"/>
</dbReference>
<dbReference type="SUPFAM" id="SSF46689">
    <property type="entry name" value="Homeodomain-like"/>
    <property type="match status" value="1"/>
</dbReference>
<dbReference type="InterPro" id="IPR036271">
    <property type="entry name" value="Tet_transcr_reg_TetR-rel_C_sf"/>
</dbReference>
<dbReference type="PROSITE" id="PS50977">
    <property type="entry name" value="HTH_TETR_2"/>
    <property type="match status" value="1"/>
</dbReference>
<keyword evidence="2 4" id="KW-0238">DNA-binding</keyword>
<dbReference type="SUPFAM" id="SSF48498">
    <property type="entry name" value="Tetracyclin repressor-like, C-terminal domain"/>
    <property type="match status" value="1"/>
</dbReference>
<dbReference type="Proteomes" id="UP000705283">
    <property type="component" value="Unassembled WGS sequence"/>
</dbReference>
<reference evidence="6" key="1">
    <citation type="submission" date="2020-11" db="EMBL/GenBank/DDBJ databases">
        <authorList>
            <person name="Lee S.D."/>
        </authorList>
    </citation>
    <scope>NUCLEOTIDE SEQUENCE</scope>
    <source>
        <strain evidence="6">SAP-2</strain>
    </source>
</reference>
<dbReference type="EMBL" id="JADMKS010000003">
    <property type="protein sequence ID" value="MBF6636570.1"/>
    <property type="molecule type" value="Genomic_DNA"/>
</dbReference>